<keyword evidence="3" id="KW-1185">Reference proteome</keyword>
<keyword evidence="1" id="KW-0812">Transmembrane</keyword>
<feature type="transmembrane region" description="Helical" evidence="1">
    <location>
        <begin position="12"/>
        <end position="28"/>
    </location>
</feature>
<evidence type="ECO:0000256" key="1">
    <source>
        <dbReference type="SAM" id="Phobius"/>
    </source>
</evidence>
<protein>
    <submittedName>
        <fullName evidence="2">Uncharacterized protein</fullName>
    </submittedName>
</protein>
<keyword evidence="1" id="KW-1133">Transmembrane helix</keyword>
<organism evidence="2 3">
    <name type="scientific">Trinickia soli</name>
    <dbReference type="NCBI Taxonomy" id="380675"/>
    <lineage>
        <taxon>Bacteria</taxon>
        <taxon>Pseudomonadati</taxon>
        <taxon>Pseudomonadota</taxon>
        <taxon>Betaproteobacteria</taxon>
        <taxon>Burkholderiales</taxon>
        <taxon>Burkholderiaceae</taxon>
        <taxon>Trinickia</taxon>
    </lineage>
</organism>
<evidence type="ECO:0000313" key="3">
    <source>
        <dbReference type="Proteomes" id="UP000235347"/>
    </source>
</evidence>
<keyword evidence="1" id="KW-0472">Membrane</keyword>
<feature type="transmembrane region" description="Helical" evidence="1">
    <location>
        <begin position="68"/>
        <end position="91"/>
    </location>
</feature>
<dbReference type="Proteomes" id="UP000235347">
    <property type="component" value="Unassembled WGS sequence"/>
</dbReference>
<accession>A0A2N7VQ72</accession>
<evidence type="ECO:0000313" key="2">
    <source>
        <dbReference type="EMBL" id="PMS19277.1"/>
    </source>
</evidence>
<name>A0A2N7VQ72_9BURK</name>
<comment type="caution">
    <text evidence="2">The sequence shown here is derived from an EMBL/GenBank/DDBJ whole genome shotgun (WGS) entry which is preliminary data.</text>
</comment>
<sequence length="106" mass="11294">MAFFDDAAGELVRLLLGLAFVAALVWICGRMPRAYVALKVLALASWGVLSVAIPAFVFFAAYLPSRQFALGAVALAVGAACMIWPFVVFGWPALRNSLRAGAAHRP</sequence>
<dbReference type="EMBL" id="PNYB01000022">
    <property type="protein sequence ID" value="PMS19277.1"/>
    <property type="molecule type" value="Genomic_DNA"/>
</dbReference>
<feature type="transmembrane region" description="Helical" evidence="1">
    <location>
        <begin position="40"/>
        <end position="62"/>
    </location>
</feature>
<dbReference type="RefSeq" id="WP_102611925.1">
    <property type="nucleotide sequence ID" value="NZ_CADIKD010000002.1"/>
</dbReference>
<dbReference type="AlphaFoldDB" id="A0A2N7VQ72"/>
<reference evidence="2 3" key="1">
    <citation type="submission" date="2018-01" db="EMBL/GenBank/DDBJ databases">
        <title>Whole genome analyses suggest that Burkholderia sensu lato contains two further novel genera in the rhizoxinica-symbiotica group Mycetohabitans gen. nov., and Trinickia gen. nov.: implications for the evolution of diazotrophy and nodulation in the Burkholderiaceae.</title>
        <authorList>
            <person name="Estrada-de los Santos P."/>
            <person name="Palmer M."/>
            <person name="Chavez-Ramirez B."/>
            <person name="Beukes C."/>
            <person name="Steenkamp E.T."/>
            <person name="Hirsch A.M."/>
            <person name="Manyaka P."/>
            <person name="Maluk M."/>
            <person name="Lafos M."/>
            <person name="Crook M."/>
            <person name="Gross E."/>
            <person name="Simon M.F."/>
            <person name="Bueno dos Reis Junior F."/>
            <person name="Poole P.S."/>
            <person name="Venter S.N."/>
            <person name="James E.K."/>
        </authorList>
    </citation>
    <scope>NUCLEOTIDE SEQUENCE [LARGE SCALE GENOMIC DNA]</scope>
    <source>
        <strain evidence="2 3">GP25-8</strain>
    </source>
</reference>
<gene>
    <name evidence="2" type="ORF">C0Z19_21845</name>
</gene>
<proteinExistence type="predicted"/>